<evidence type="ECO:0008006" key="3">
    <source>
        <dbReference type="Google" id="ProtNLM"/>
    </source>
</evidence>
<dbReference type="EMBL" id="CP036150">
    <property type="protein sequence ID" value="QEN06521.1"/>
    <property type="molecule type" value="Genomic_DNA"/>
</dbReference>
<organism evidence="1 2">
    <name type="scientific">Oceanispirochaeta crateris</name>
    <dbReference type="NCBI Taxonomy" id="2518645"/>
    <lineage>
        <taxon>Bacteria</taxon>
        <taxon>Pseudomonadati</taxon>
        <taxon>Spirochaetota</taxon>
        <taxon>Spirochaetia</taxon>
        <taxon>Spirochaetales</taxon>
        <taxon>Spirochaetaceae</taxon>
        <taxon>Oceanispirochaeta</taxon>
    </lineage>
</organism>
<reference evidence="1 2" key="1">
    <citation type="submission" date="2019-02" db="EMBL/GenBank/DDBJ databases">
        <title>Complete Genome Sequence and Methylome Analysis of free living Spirochaetas.</title>
        <authorList>
            <person name="Fomenkov A."/>
            <person name="Dubinina G."/>
            <person name="Leshcheva N."/>
            <person name="Mikheeva N."/>
            <person name="Grabovich M."/>
            <person name="Vincze T."/>
            <person name="Roberts R.J."/>
        </authorList>
    </citation>
    <scope>NUCLEOTIDE SEQUENCE [LARGE SCALE GENOMIC DNA]</scope>
    <source>
        <strain evidence="1 2">K2</strain>
    </source>
</reference>
<protein>
    <recommendedName>
        <fullName evidence="3">MOSC domain-containing protein</fullName>
    </recommendedName>
</protein>
<dbReference type="SUPFAM" id="SSF50800">
    <property type="entry name" value="PK beta-barrel domain-like"/>
    <property type="match status" value="1"/>
</dbReference>
<name>A0A5C1QG77_9SPIO</name>
<dbReference type="RefSeq" id="WP_149484604.1">
    <property type="nucleotide sequence ID" value="NZ_CP036150.1"/>
</dbReference>
<dbReference type="AlphaFoldDB" id="A0A5C1QG77"/>
<dbReference type="KEGG" id="ock:EXM22_00380"/>
<dbReference type="InterPro" id="IPR011037">
    <property type="entry name" value="Pyrv_Knase-like_insert_dom_sf"/>
</dbReference>
<proteinExistence type="predicted"/>
<sequence length="143" mass="15986">MATVSGIYIKKSKQEQREEIQEGFFKADFGLEGDVNSGPGPRQVCLLRREDRIEVDGDSRNGLCFSRFNETLQIEGLNLEDLKKDAKIRVGHALLRVASCGKKCWPDCEIVKSKSSCSLTKTARFMTVQESGIIKKDDSVTLL</sequence>
<keyword evidence="2" id="KW-1185">Reference proteome</keyword>
<dbReference type="Gene3D" id="2.40.33.20">
    <property type="entry name" value="PK beta-barrel domain-like"/>
    <property type="match status" value="1"/>
</dbReference>
<accession>A0A5C1QG77</accession>
<evidence type="ECO:0000313" key="2">
    <source>
        <dbReference type="Proteomes" id="UP000324209"/>
    </source>
</evidence>
<evidence type="ECO:0000313" key="1">
    <source>
        <dbReference type="EMBL" id="QEN06521.1"/>
    </source>
</evidence>
<gene>
    <name evidence="1" type="ORF">EXM22_00380</name>
</gene>
<dbReference type="Proteomes" id="UP000324209">
    <property type="component" value="Chromosome"/>
</dbReference>
<dbReference type="OrthoDB" id="4928at2"/>